<dbReference type="InterPro" id="IPR011990">
    <property type="entry name" value="TPR-like_helical_dom_sf"/>
</dbReference>
<evidence type="ECO:0000256" key="1">
    <source>
        <dbReference type="SAM" id="Coils"/>
    </source>
</evidence>
<dbReference type="Proteomes" id="UP001235664">
    <property type="component" value="Unassembled WGS sequence"/>
</dbReference>
<accession>A0ABT9H6L8</accession>
<evidence type="ECO:0008006" key="6">
    <source>
        <dbReference type="Google" id="ProtNLM"/>
    </source>
</evidence>
<dbReference type="EMBL" id="JAVAIL010000001">
    <property type="protein sequence ID" value="MDP4538962.1"/>
    <property type="molecule type" value="Genomic_DNA"/>
</dbReference>
<feature type="coiled-coil region" evidence="1">
    <location>
        <begin position="247"/>
        <end position="274"/>
    </location>
</feature>
<name>A0ABT9H6L8_9SPHN</name>
<gene>
    <name evidence="4" type="ORF">Q9K01_04910</name>
</gene>
<keyword evidence="3" id="KW-0732">Signal</keyword>
<keyword evidence="5" id="KW-1185">Reference proteome</keyword>
<feature type="signal peptide" evidence="3">
    <location>
        <begin position="1"/>
        <end position="22"/>
    </location>
</feature>
<evidence type="ECO:0000313" key="5">
    <source>
        <dbReference type="Proteomes" id="UP001235664"/>
    </source>
</evidence>
<organism evidence="4 5">
    <name type="scientific">Qipengyuania benthica</name>
    <dbReference type="NCBI Taxonomy" id="3067651"/>
    <lineage>
        <taxon>Bacteria</taxon>
        <taxon>Pseudomonadati</taxon>
        <taxon>Pseudomonadota</taxon>
        <taxon>Alphaproteobacteria</taxon>
        <taxon>Sphingomonadales</taxon>
        <taxon>Erythrobacteraceae</taxon>
        <taxon>Qipengyuania</taxon>
    </lineage>
</organism>
<comment type="caution">
    <text evidence="4">The sequence shown here is derived from an EMBL/GenBank/DDBJ whole genome shotgun (WGS) entry which is preliminary data.</text>
</comment>
<reference evidence="4 5" key="1">
    <citation type="submission" date="2023-08" db="EMBL/GenBank/DDBJ databases">
        <title>genomic of DY56.</title>
        <authorList>
            <person name="Wang Y."/>
        </authorList>
    </citation>
    <scope>NUCLEOTIDE SEQUENCE [LARGE SCALE GENOMIC DNA]</scope>
    <source>
        <strain evidence="4 5">DY56-A-20</strain>
    </source>
</reference>
<dbReference type="RefSeq" id="WP_305929067.1">
    <property type="nucleotide sequence ID" value="NZ_JAVAIL010000001.1"/>
</dbReference>
<evidence type="ECO:0000256" key="2">
    <source>
        <dbReference type="SAM" id="MobiDB-lite"/>
    </source>
</evidence>
<sequence length="520" mass="57183">MRFVVAFLSLMALFGFGAPASAAWYEASSDHFVIYADDSERDVREFSQNLERYHSALEYVTGREIAKPSPSNRLVIFVVGNQSDIRRLAGTNSRSIAGFYVPRAGASRAFVQNIQMKSGYPSFSTTVLLHEYAHHFLIASSSYAMPRWLSEGAAEFFAAATFNDDGSVQVGRPAQHRAGELAFADEVPIRELLDAALYDSSERKGYDAFYGRSWLLYHFMTFEESRRGQLTGYGNRIIAGDAALEAADAAFGDLDELEKDLDRYLKRRSLYNLKLPAEKIAIGEVRLRELPEGEAKMMDVRIRSQRGVDRETAREVLEDARKIARRYPDDPGVQTALAEAEFDAGNDAEAIAAADRAIAVDPNRANAYVQKGFALFRMAGSAPDSKAAYARAMAPFSALNAIENDHPLPLIYYYRSFAEQNEPPNQTARQALEWASELAPFDHHLALNTAVMHARFGEIEQASQKLAPVAANPHGGQMTNSARMLMALLATAEEGVPFNAGDVTASISTDGDDGGKEGAE</sequence>
<dbReference type="SUPFAM" id="SSF48452">
    <property type="entry name" value="TPR-like"/>
    <property type="match status" value="1"/>
</dbReference>
<proteinExistence type="predicted"/>
<evidence type="ECO:0000256" key="3">
    <source>
        <dbReference type="SAM" id="SignalP"/>
    </source>
</evidence>
<feature type="chain" id="PRO_5045055448" description="DUF1570 domain-containing protein" evidence="3">
    <location>
        <begin position="23"/>
        <end position="520"/>
    </location>
</feature>
<evidence type="ECO:0000313" key="4">
    <source>
        <dbReference type="EMBL" id="MDP4538962.1"/>
    </source>
</evidence>
<dbReference type="Gene3D" id="1.25.40.10">
    <property type="entry name" value="Tetratricopeptide repeat domain"/>
    <property type="match status" value="1"/>
</dbReference>
<keyword evidence="1" id="KW-0175">Coiled coil</keyword>
<feature type="region of interest" description="Disordered" evidence="2">
    <location>
        <begin position="501"/>
        <end position="520"/>
    </location>
</feature>
<protein>
    <recommendedName>
        <fullName evidence="6">DUF1570 domain-containing protein</fullName>
    </recommendedName>
</protein>